<evidence type="ECO:0000313" key="3">
    <source>
        <dbReference type="Proteomes" id="UP000027195"/>
    </source>
</evidence>
<feature type="compositionally biased region" description="Basic residues" evidence="1">
    <location>
        <begin position="32"/>
        <end position="42"/>
    </location>
</feature>
<accession>A0A067MDM4</accession>
<evidence type="ECO:0000256" key="1">
    <source>
        <dbReference type="SAM" id="MobiDB-lite"/>
    </source>
</evidence>
<name>A0A067MDM4_BOTB1</name>
<reference evidence="3" key="1">
    <citation type="journal article" date="2014" name="Proc. Natl. Acad. Sci. U.S.A.">
        <title>Extensive sampling of basidiomycete genomes demonstrates inadequacy of the white-rot/brown-rot paradigm for wood decay fungi.</title>
        <authorList>
            <person name="Riley R."/>
            <person name="Salamov A.A."/>
            <person name="Brown D.W."/>
            <person name="Nagy L.G."/>
            <person name="Floudas D."/>
            <person name="Held B.W."/>
            <person name="Levasseur A."/>
            <person name="Lombard V."/>
            <person name="Morin E."/>
            <person name="Otillar R."/>
            <person name="Lindquist E.A."/>
            <person name="Sun H."/>
            <person name="LaButti K.M."/>
            <person name="Schmutz J."/>
            <person name="Jabbour D."/>
            <person name="Luo H."/>
            <person name="Baker S.E."/>
            <person name="Pisabarro A.G."/>
            <person name="Walton J.D."/>
            <person name="Blanchette R.A."/>
            <person name="Henrissat B."/>
            <person name="Martin F."/>
            <person name="Cullen D."/>
            <person name="Hibbett D.S."/>
            <person name="Grigoriev I.V."/>
        </authorList>
    </citation>
    <scope>NUCLEOTIDE SEQUENCE [LARGE SCALE GENOMIC DNA]</scope>
    <source>
        <strain evidence="3">FD-172 SS1</strain>
    </source>
</reference>
<sequence>MSVQPGTPKLHKDYPHFQEQSANAAKKSIDYRRRKSTIKTPHHHAELPASTSKTPSKRAAHSSHTRTPLGGRANTQESSSFGRSARRRATAVKRERREGYTPKARVSLPMPVVPRGYDVESAENYPSELLQELIELADTSADLVPDCEEIVEKAPVPEVKGVEVAAHI</sequence>
<dbReference type="EMBL" id="KL198048">
    <property type="protein sequence ID" value="KDQ12800.1"/>
    <property type="molecule type" value="Genomic_DNA"/>
</dbReference>
<keyword evidence="3" id="KW-1185">Reference proteome</keyword>
<organism evidence="2 3">
    <name type="scientific">Botryobasidium botryosum (strain FD-172 SS1)</name>
    <dbReference type="NCBI Taxonomy" id="930990"/>
    <lineage>
        <taxon>Eukaryota</taxon>
        <taxon>Fungi</taxon>
        <taxon>Dikarya</taxon>
        <taxon>Basidiomycota</taxon>
        <taxon>Agaricomycotina</taxon>
        <taxon>Agaricomycetes</taxon>
        <taxon>Cantharellales</taxon>
        <taxon>Botryobasidiaceae</taxon>
        <taxon>Botryobasidium</taxon>
    </lineage>
</organism>
<feature type="region of interest" description="Disordered" evidence="1">
    <location>
        <begin position="1"/>
        <end position="103"/>
    </location>
</feature>
<dbReference type="AlphaFoldDB" id="A0A067MDM4"/>
<feature type="compositionally biased region" description="Basic residues" evidence="1">
    <location>
        <begin position="55"/>
        <end position="64"/>
    </location>
</feature>
<gene>
    <name evidence="2" type="ORF">BOTBODRAFT_146567</name>
</gene>
<protein>
    <submittedName>
        <fullName evidence="2">Uncharacterized protein</fullName>
    </submittedName>
</protein>
<evidence type="ECO:0000313" key="2">
    <source>
        <dbReference type="EMBL" id="KDQ12800.1"/>
    </source>
</evidence>
<dbReference type="Proteomes" id="UP000027195">
    <property type="component" value="Unassembled WGS sequence"/>
</dbReference>
<dbReference type="HOGENOM" id="CLU_1586214_0_0_1"/>
<dbReference type="InParanoid" id="A0A067MDM4"/>
<proteinExistence type="predicted"/>